<comment type="caution">
    <text evidence="2">The sequence shown here is derived from an EMBL/GenBank/DDBJ whole genome shotgun (WGS) entry which is preliminary data.</text>
</comment>
<keyword evidence="1" id="KW-0472">Membrane</keyword>
<evidence type="ECO:0000313" key="2">
    <source>
        <dbReference type="EMBL" id="KRK71831.1"/>
    </source>
</evidence>
<organism evidence="2 3">
    <name type="scientific">Lacticaseibacillus nasuensis JCM 17158</name>
    <dbReference type="NCBI Taxonomy" id="1291734"/>
    <lineage>
        <taxon>Bacteria</taxon>
        <taxon>Bacillati</taxon>
        <taxon>Bacillota</taxon>
        <taxon>Bacilli</taxon>
        <taxon>Lactobacillales</taxon>
        <taxon>Lactobacillaceae</taxon>
        <taxon>Lacticaseibacillus</taxon>
    </lineage>
</organism>
<dbReference type="PATRIC" id="fig|1291734.4.peg.2128"/>
<keyword evidence="1" id="KW-0812">Transmembrane</keyword>
<evidence type="ECO:0000256" key="1">
    <source>
        <dbReference type="SAM" id="Phobius"/>
    </source>
</evidence>
<protein>
    <submittedName>
        <fullName evidence="2">Uncharacterized protein</fullName>
    </submittedName>
</protein>
<evidence type="ECO:0000313" key="3">
    <source>
        <dbReference type="Proteomes" id="UP000051804"/>
    </source>
</evidence>
<name>A0A0R1JY32_9LACO</name>
<dbReference type="EMBL" id="AZDJ01000026">
    <property type="protein sequence ID" value="KRK71831.1"/>
    <property type="molecule type" value="Genomic_DNA"/>
</dbReference>
<keyword evidence="1" id="KW-1133">Transmembrane helix</keyword>
<feature type="transmembrane region" description="Helical" evidence="1">
    <location>
        <begin position="43"/>
        <end position="64"/>
    </location>
</feature>
<proteinExistence type="predicted"/>
<dbReference type="Proteomes" id="UP000051804">
    <property type="component" value="Unassembled WGS sequence"/>
</dbReference>
<dbReference type="STRING" id="1291734.FD02_GL002076"/>
<feature type="transmembrane region" description="Helical" evidence="1">
    <location>
        <begin position="6"/>
        <end position="22"/>
    </location>
</feature>
<reference evidence="2 3" key="1">
    <citation type="journal article" date="2015" name="Genome Announc.">
        <title>Expanding the biotechnology potential of lactobacilli through comparative genomics of 213 strains and associated genera.</title>
        <authorList>
            <person name="Sun Z."/>
            <person name="Harris H.M."/>
            <person name="McCann A."/>
            <person name="Guo C."/>
            <person name="Argimon S."/>
            <person name="Zhang W."/>
            <person name="Yang X."/>
            <person name="Jeffery I.B."/>
            <person name="Cooney J.C."/>
            <person name="Kagawa T.F."/>
            <person name="Liu W."/>
            <person name="Song Y."/>
            <person name="Salvetti E."/>
            <person name="Wrobel A."/>
            <person name="Rasinkangas P."/>
            <person name="Parkhill J."/>
            <person name="Rea M.C."/>
            <person name="O'Sullivan O."/>
            <person name="Ritari J."/>
            <person name="Douillard F.P."/>
            <person name="Paul Ross R."/>
            <person name="Yang R."/>
            <person name="Briner A.E."/>
            <person name="Felis G.E."/>
            <person name="de Vos W.M."/>
            <person name="Barrangou R."/>
            <person name="Klaenhammer T.R."/>
            <person name="Caufield P.W."/>
            <person name="Cui Y."/>
            <person name="Zhang H."/>
            <person name="O'Toole P.W."/>
        </authorList>
    </citation>
    <scope>NUCLEOTIDE SEQUENCE [LARGE SCALE GENOMIC DNA]</scope>
    <source>
        <strain evidence="2 3">JCM 17158</strain>
    </source>
</reference>
<dbReference type="AlphaFoldDB" id="A0A0R1JY32"/>
<gene>
    <name evidence="2" type="ORF">FD02_GL002076</name>
</gene>
<dbReference type="RefSeq" id="WP_054723320.1">
    <property type="nucleotide sequence ID" value="NZ_AZDJ01000026.1"/>
</dbReference>
<keyword evidence="3" id="KW-1185">Reference proteome</keyword>
<accession>A0A0R1JY32</accession>
<sequence length="89" mass="9487">MITALFVAYAIILAALAWYLAAHRRQFLGRATTAAQAHQLMGFAWAFGLAAIVSVAAAIIAIQWLQISALLLGAVIAGWLGTRLPHFLA</sequence>